<dbReference type="PROSITE" id="PS50879">
    <property type="entry name" value="RNASE_H_1"/>
    <property type="match status" value="1"/>
</dbReference>
<accession>A0A8D9CFZ2</accession>
<name>A0A8D9CFZ2_9VIRU</name>
<dbReference type="Gene3D" id="3.30.420.10">
    <property type="entry name" value="Ribonuclease H-like superfamily/Ribonuclease H"/>
    <property type="match status" value="1"/>
</dbReference>
<dbReference type="InterPro" id="IPR012337">
    <property type="entry name" value="RNaseH-like_sf"/>
</dbReference>
<dbReference type="InterPro" id="IPR002156">
    <property type="entry name" value="RNaseH_domain"/>
</dbReference>
<feature type="domain" description="RNase H type-1" evidence="1">
    <location>
        <begin position="1"/>
        <end position="149"/>
    </location>
</feature>
<reference evidence="2" key="1">
    <citation type="submission" date="2021-06" db="EMBL/GenBank/DDBJ databases">
        <authorList>
            <person name="Gannon L."/>
            <person name="Redgwell R T."/>
            <person name="Michniewski S."/>
            <person name="Harrison D C."/>
            <person name="Millard A."/>
        </authorList>
    </citation>
    <scope>NUCLEOTIDE SEQUENCE</scope>
</reference>
<dbReference type="Pfam" id="PF00075">
    <property type="entry name" value="RNase_H"/>
    <property type="match status" value="1"/>
</dbReference>
<dbReference type="GO" id="GO:0003676">
    <property type="term" value="F:nucleic acid binding"/>
    <property type="evidence" value="ECO:0007669"/>
    <property type="project" value="InterPro"/>
</dbReference>
<gene>
    <name evidence="2" type="ORF">SLAVMIC_00921</name>
</gene>
<evidence type="ECO:0000313" key="2">
    <source>
        <dbReference type="EMBL" id="CAG7581598.1"/>
    </source>
</evidence>
<dbReference type="InterPro" id="IPR036397">
    <property type="entry name" value="RNaseH_sf"/>
</dbReference>
<sequence length="166" mass="19030">MKNIIKIYTDGSDIKGTGKIGYGVFILYNDNEYRMSGISNQSDFKKFYNIKENVSNPTMELMALLKTLVEFRNTDLNIEVLADYQGVQKWISGEWKAKKVYIKDMTRRIHGLINQINENGGSVKLTWVKGHSGDYGNDQADLVAKDRKVYNEIPSLLEKFDIPKSH</sequence>
<organism evidence="2">
    <name type="scientific">uncultured marine phage</name>
    <dbReference type="NCBI Taxonomy" id="707152"/>
    <lineage>
        <taxon>Viruses</taxon>
        <taxon>environmental samples</taxon>
    </lineage>
</organism>
<dbReference type="EMBL" id="OU342829">
    <property type="protein sequence ID" value="CAG7581598.1"/>
    <property type="molecule type" value="Genomic_DNA"/>
</dbReference>
<evidence type="ECO:0000259" key="1">
    <source>
        <dbReference type="PROSITE" id="PS50879"/>
    </source>
</evidence>
<dbReference type="SUPFAM" id="SSF53098">
    <property type="entry name" value="Ribonuclease H-like"/>
    <property type="match status" value="1"/>
</dbReference>
<dbReference type="GO" id="GO:0004523">
    <property type="term" value="F:RNA-DNA hybrid ribonuclease activity"/>
    <property type="evidence" value="ECO:0007669"/>
    <property type="project" value="InterPro"/>
</dbReference>
<protein>
    <submittedName>
        <fullName evidence="2">Putative Ribonuclease HI</fullName>
    </submittedName>
</protein>
<proteinExistence type="predicted"/>